<evidence type="ECO:0000256" key="1">
    <source>
        <dbReference type="SAM" id="MobiDB-lite"/>
    </source>
</evidence>
<organism evidence="2 3">
    <name type="scientific">Anaeramoeba flamelloides</name>
    <dbReference type="NCBI Taxonomy" id="1746091"/>
    <lineage>
        <taxon>Eukaryota</taxon>
        <taxon>Metamonada</taxon>
        <taxon>Anaeramoebidae</taxon>
        <taxon>Anaeramoeba</taxon>
    </lineage>
</organism>
<dbReference type="EMBL" id="JAOAOG010000346">
    <property type="protein sequence ID" value="KAJ6226193.1"/>
    <property type="molecule type" value="Genomic_DNA"/>
</dbReference>
<protein>
    <submittedName>
        <fullName evidence="2">Serine/threonine-protein kinase irla-related</fullName>
    </submittedName>
</protein>
<accession>A0ABQ8X102</accession>
<keyword evidence="2" id="KW-0808">Transferase</keyword>
<dbReference type="GO" id="GO:0016301">
    <property type="term" value="F:kinase activity"/>
    <property type="evidence" value="ECO:0007669"/>
    <property type="project" value="UniProtKB-KW"/>
</dbReference>
<comment type="caution">
    <text evidence="2">The sequence shown here is derived from an EMBL/GenBank/DDBJ whole genome shotgun (WGS) entry which is preliminary data.</text>
</comment>
<keyword evidence="3" id="KW-1185">Reference proteome</keyword>
<feature type="region of interest" description="Disordered" evidence="1">
    <location>
        <begin position="356"/>
        <end position="388"/>
    </location>
</feature>
<name>A0ABQ8X102_9EUKA</name>
<sequence>MSALDRLKKDIESQTNGKPQIKGLVKGLKEIQALKDLESVVKFAQKVLDKPSLTESDLLNPSGVQLINFINVVSPTPQVQVIRTPLIQVQQSNNLNMYQKVLTEVFRYPKESVFSIPSLIEKSPIAQRQLVQSLVWIKLQIETFGTERDDFIQKRTITLLTSGLFDQLVLGKPIDKEVFQNSYYQGKEGLFKNPKLELKTTSRQQNGLSDSYDSSESDSSEGSEFNTTGKLKNSEVISEEKLKSKEEFLNNKEMEIQKQKRRFEKKIQKKKKRKNKRLKKKELKLLQKEKFLQEQEKLLRKAIALENRDKQIEIQNQKNAMYQKKKKTELSLELLEEEIELKKKEKNLSKKELSLKQKQNLFDQSKGKTKMRNKQRNPNGIEKRVANEEKVFSFSNESDDSLGLEAELEKRENKEEEAIKKVFWQFVKNPR</sequence>
<proteinExistence type="predicted"/>
<feature type="region of interest" description="Disordered" evidence="1">
    <location>
        <begin position="202"/>
        <end position="230"/>
    </location>
</feature>
<dbReference type="Proteomes" id="UP001150062">
    <property type="component" value="Unassembled WGS sequence"/>
</dbReference>
<evidence type="ECO:0000313" key="2">
    <source>
        <dbReference type="EMBL" id="KAJ6226193.1"/>
    </source>
</evidence>
<keyword evidence="2" id="KW-0418">Kinase</keyword>
<gene>
    <name evidence="2" type="ORF">M0813_01162</name>
</gene>
<reference evidence="2" key="1">
    <citation type="submission" date="2022-08" db="EMBL/GenBank/DDBJ databases">
        <title>Novel sulfate-reducing endosymbionts in the free-living metamonad Anaeramoeba.</title>
        <authorList>
            <person name="Jerlstrom-Hultqvist J."/>
            <person name="Cepicka I."/>
            <person name="Gallot-Lavallee L."/>
            <person name="Salas-Leiva D."/>
            <person name="Curtis B.A."/>
            <person name="Zahonova K."/>
            <person name="Pipaliya S."/>
            <person name="Dacks J."/>
            <person name="Roger A.J."/>
        </authorList>
    </citation>
    <scope>NUCLEOTIDE SEQUENCE</scope>
    <source>
        <strain evidence="2">Schooner1</strain>
    </source>
</reference>
<evidence type="ECO:0000313" key="3">
    <source>
        <dbReference type="Proteomes" id="UP001150062"/>
    </source>
</evidence>